<dbReference type="STRING" id="1423801.FD50_GL001595"/>
<dbReference type="InterPro" id="IPR002933">
    <property type="entry name" value="Peptidase_M20"/>
</dbReference>
<keyword evidence="8" id="KW-0479">Metal-binding</keyword>
<dbReference type="PANTHER" id="PTHR43808">
    <property type="entry name" value="ACETYLORNITHINE DEACETYLASE"/>
    <property type="match status" value="1"/>
</dbReference>
<dbReference type="Pfam" id="PF07687">
    <property type="entry name" value="M20_dimer"/>
    <property type="match status" value="1"/>
</dbReference>
<evidence type="ECO:0000256" key="2">
    <source>
        <dbReference type="ARBA" id="ARBA00001947"/>
    </source>
</evidence>
<protein>
    <recommendedName>
        <fullName evidence="6">Probable succinyl-diaminopimelate desuccinylase</fullName>
        <ecNumber evidence="5">3.5.1.18</ecNumber>
    </recommendedName>
</protein>
<dbReference type="EC" id="3.5.1.18" evidence="5"/>
<dbReference type="SUPFAM" id="SSF53187">
    <property type="entry name" value="Zn-dependent exopeptidases"/>
    <property type="match status" value="1"/>
</dbReference>
<proteinExistence type="inferred from homology"/>
<organism evidence="16 17">
    <name type="scientific">Liquorilactobacillus satsumensis DSM 16230 = JCM 12392</name>
    <dbReference type="NCBI Taxonomy" id="1423801"/>
    <lineage>
        <taxon>Bacteria</taxon>
        <taxon>Bacillati</taxon>
        <taxon>Bacillota</taxon>
        <taxon>Bacilli</taxon>
        <taxon>Lactobacillales</taxon>
        <taxon>Lactobacillaceae</taxon>
        <taxon>Liquorilactobacillus</taxon>
    </lineage>
</organism>
<dbReference type="NCBIfam" id="NF006365">
    <property type="entry name" value="PRK08588.1"/>
    <property type="match status" value="1"/>
</dbReference>
<dbReference type="UniPathway" id="UPA00034">
    <property type="reaction ID" value="UER00021"/>
</dbReference>
<dbReference type="InterPro" id="IPR001261">
    <property type="entry name" value="ArgE/DapE_CS"/>
</dbReference>
<sequence>MNKEERLDILKKLITINSVNGNEVAVAQYLADLLAAYGIESQLDQFGDGRANLVAQIGQDKDERVLCFTGHQDTVAVSNAQKWEHPPFEAQISGDQLFGRGAADMKSGLAAEVITLIELVAEGKQPRGTVKFVATAGEEYGTPGAYRLDEQGITKDITAMVVGEPTGGQVVYAHSGSLNYEIKCYGKAAHSSTPEAGHNAINGLVEYINAEAHLFDKTPVDPFLGSVKHSVTLIKGGEQVNIIPDYASLFGNVRPTAEFSNAKVLALIKNKVDELNKKGDTQLEFRLLHNFYPVETSPENPFVKHALQLAQRNYAAGAARLSTINGATDASVFVRSNQAMAVIVLGPDNWQSAHQVDEHTTLSSFNATIETYKQLALDFFK</sequence>
<dbReference type="Pfam" id="PF01546">
    <property type="entry name" value="Peptidase_M20"/>
    <property type="match status" value="1"/>
</dbReference>
<evidence type="ECO:0000256" key="11">
    <source>
        <dbReference type="ARBA" id="ARBA00022915"/>
    </source>
</evidence>
<dbReference type="InterPro" id="IPR011650">
    <property type="entry name" value="Peptidase_M20_dimer"/>
</dbReference>
<dbReference type="EMBL" id="AZFQ01000011">
    <property type="protein sequence ID" value="KRM00334.1"/>
    <property type="molecule type" value="Genomic_DNA"/>
</dbReference>
<name>A0A0R1V3R8_9LACO</name>
<evidence type="ECO:0000256" key="8">
    <source>
        <dbReference type="ARBA" id="ARBA00022723"/>
    </source>
</evidence>
<gene>
    <name evidence="16" type="ORF">FD50_GL001595</name>
</gene>
<evidence type="ECO:0000256" key="7">
    <source>
        <dbReference type="ARBA" id="ARBA00022605"/>
    </source>
</evidence>
<dbReference type="OrthoDB" id="9792335at2"/>
<evidence type="ECO:0000313" key="17">
    <source>
        <dbReference type="Proteomes" id="UP000051166"/>
    </source>
</evidence>
<dbReference type="GO" id="GO:0046872">
    <property type="term" value="F:metal ion binding"/>
    <property type="evidence" value="ECO:0007669"/>
    <property type="project" value="UniProtKB-KW"/>
</dbReference>
<dbReference type="GeneID" id="98307101"/>
<dbReference type="GO" id="GO:0019877">
    <property type="term" value="P:diaminopimelate biosynthetic process"/>
    <property type="evidence" value="ECO:0007669"/>
    <property type="project" value="UniProtKB-KW"/>
</dbReference>
<feature type="domain" description="Peptidase M20 dimerisation" evidence="15">
    <location>
        <begin position="172"/>
        <end position="279"/>
    </location>
</feature>
<evidence type="ECO:0000256" key="13">
    <source>
        <dbReference type="ARBA" id="ARBA00023285"/>
    </source>
</evidence>
<keyword evidence="7" id="KW-0028">Amino-acid biosynthesis</keyword>
<evidence type="ECO:0000256" key="12">
    <source>
        <dbReference type="ARBA" id="ARBA00023154"/>
    </source>
</evidence>
<dbReference type="SUPFAM" id="SSF55031">
    <property type="entry name" value="Bacterial exopeptidase dimerisation domain"/>
    <property type="match status" value="1"/>
</dbReference>
<dbReference type="PROSITE" id="PS00759">
    <property type="entry name" value="ARGE_DAPE_CPG2_2"/>
    <property type="match status" value="1"/>
</dbReference>
<dbReference type="InterPro" id="IPR010182">
    <property type="entry name" value="ArgE/DapE"/>
</dbReference>
<comment type="caution">
    <text evidence="16">The sequence shown here is derived from an EMBL/GenBank/DDBJ whole genome shotgun (WGS) entry which is preliminary data.</text>
</comment>
<evidence type="ECO:0000256" key="14">
    <source>
        <dbReference type="ARBA" id="ARBA00051301"/>
    </source>
</evidence>
<evidence type="ECO:0000256" key="4">
    <source>
        <dbReference type="ARBA" id="ARBA00006247"/>
    </source>
</evidence>
<dbReference type="GO" id="GO:0009089">
    <property type="term" value="P:lysine biosynthetic process via diaminopimelate"/>
    <property type="evidence" value="ECO:0007669"/>
    <property type="project" value="UniProtKB-UniPathway"/>
</dbReference>
<comment type="catalytic activity">
    <reaction evidence="14">
        <text>N-succinyl-(2S,6S)-2,6-diaminopimelate + H2O = (2S,6S)-2,6-diaminopimelate + succinate</text>
        <dbReference type="Rhea" id="RHEA:22608"/>
        <dbReference type="ChEBI" id="CHEBI:15377"/>
        <dbReference type="ChEBI" id="CHEBI:30031"/>
        <dbReference type="ChEBI" id="CHEBI:57609"/>
        <dbReference type="ChEBI" id="CHEBI:58087"/>
        <dbReference type="EC" id="3.5.1.18"/>
    </reaction>
</comment>
<dbReference type="InterPro" id="IPR050072">
    <property type="entry name" value="Peptidase_M20A"/>
</dbReference>
<evidence type="ECO:0000256" key="6">
    <source>
        <dbReference type="ARBA" id="ARBA00016853"/>
    </source>
</evidence>
<keyword evidence="12" id="KW-0457">Lysine biosynthesis</keyword>
<dbReference type="AlphaFoldDB" id="A0A0R1V3R8"/>
<dbReference type="PATRIC" id="fig|1423801.4.peg.1632"/>
<comment type="similarity">
    <text evidence="4">Belongs to the peptidase M20A family.</text>
</comment>
<dbReference type="RefSeq" id="WP_056959572.1">
    <property type="nucleotide sequence ID" value="NZ_AZFQ01000011.1"/>
</dbReference>
<dbReference type="PANTHER" id="PTHR43808:SF8">
    <property type="entry name" value="PEPTIDASE M20 DIMERISATION DOMAIN-CONTAINING PROTEIN"/>
    <property type="match status" value="1"/>
</dbReference>
<evidence type="ECO:0000256" key="3">
    <source>
        <dbReference type="ARBA" id="ARBA00005130"/>
    </source>
</evidence>
<dbReference type="GO" id="GO:0009014">
    <property type="term" value="F:succinyl-diaminopimelate desuccinylase activity"/>
    <property type="evidence" value="ECO:0007669"/>
    <property type="project" value="UniProtKB-EC"/>
</dbReference>
<evidence type="ECO:0000256" key="5">
    <source>
        <dbReference type="ARBA" id="ARBA00011921"/>
    </source>
</evidence>
<keyword evidence="11" id="KW-0220">Diaminopimelate biosynthesis</keyword>
<comment type="pathway">
    <text evidence="3">Amino-acid biosynthesis; L-lysine biosynthesis via DAP pathway; LL-2,6-diaminopimelate from (S)-tetrahydrodipicolinate (succinylase route): step 3/3.</text>
</comment>
<dbReference type="Proteomes" id="UP000051166">
    <property type="component" value="Unassembled WGS sequence"/>
</dbReference>
<keyword evidence="17" id="KW-1185">Reference proteome</keyword>
<dbReference type="InterPro" id="IPR036264">
    <property type="entry name" value="Bact_exopeptidase_dim_dom"/>
</dbReference>
<evidence type="ECO:0000313" key="16">
    <source>
        <dbReference type="EMBL" id="KRM00334.1"/>
    </source>
</evidence>
<comment type="cofactor">
    <cofactor evidence="1">
        <name>Co(2+)</name>
        <dbReference type="ChEBI" id="CHEBI:48828"/>
    </cofactor>
</comment>
<evidence type="ECO:0000256" key="10">
    <source>
        <dbReference type="ARBA" id="ARBA00022833"/>
    </source>
</evidence>
<keyword evidence="13" id="KW-0170">Cobalt</keyword>
<comment type="cofactor">
    <cofactor evidence="2">
        <name>Zn(2+)</name>
        <dbReference type="ChEBI" id="CHEBI:29105"/>
    </cofactor>
</comment>
<dbReference type="Gene3D" id="3.40.630.10">
    <property type="entry name" value="Zn peptidases"/>
    <property type="match status" value="2"/>
</dbReference>
<keyword evidence="9" id="KW-0378">Hydrolase</keyword>
<dbReference type="CDD" id="cd08659">
    <property type="entry name" value="M20_ArgE_DapE-like"/>
    <property type="match status" value="1"/>
</dbReference>
<evidence type="ECO:0000259" key="15">
    <source>
        <dbReference type="Pfam" id="PF07687"/>
    </source>
</evidence>
<dbReference type="NCBIfam" id="TIGR01910">
    <property type="entry name" value="DapE-ArgE"/>
    <property type="match status" value="1"/>
</dbReference>
<accession>A0A0R1V3R8</accession>
<keyword evidence="10" id="KW-0862">Zinc</keyword>
<evidence type="ECO:0000256" key="9">
    <source>
        <dbReference type="ARBA" id="ARBA00022801"/>
    </source>
</evidence>
<dbReference type="Gene3D" id="3.30.70.360">
    <property type="match status" value="1"/>
</dbReference>
<evidence type="ECO:0000256" key="1">
    <source>
        <dbReference type="ARBA" id="ARBA00001941"/>
    </source>
</evidence>
<reference evidence="16 17" key="1">
    <citation type="journal article" date="2015" name="Genome Announc.">
        <title>Expanding the biotechnology potential of lactobacilli through comparative genomics of 213 strains and associated genera.</title>
        <authorList>
            <person name="Sun Z."/>
            <person name="Harris H.M."/>
            <person name="McCann A."/>
            <person name="Guo C."/>
            <person name="Argimon S."/>
            <person name="Zhang W."/>
            <person name="Yang X."/>
            <person name="Jeffery I.B."/>
            <person name="Cooney J.C."/>
            <person name="Kagawa T.F."/>
            <person name="Liu W."/>
            <person name="Song Y."/>
            <person name="Salvetti E."/>
            <person name="Wrobel A."/>
            <person name="Rasinkangas P."/>
            <person name="Parkhill J."/>
            <person name="Rea M.C."/>
            <person name="O'Sullivan O."/>
            <person name="Ritari J."/>
            <person name="Douillard F.P."/>
            <person name="Paul Ross R."/>
            <person name="Yang R."/>
            <person name="Briner A.E."/>
            <person name="Felis G.E."/>
            <person name="de Vos W.M."/>
            <person name="Barrangou R."/>
            <person name="Klaenhammer T.R."/>
            <person name="Caufield P.W."/>
            <person name="Cui Y."/>
            <person name="Zhang H."/>
            <person name="O'Toole P.W."/>
        </authorList>
    </citation>
    <scope>NUCLEOTIDE SEQUENCE [LARGE SCALE GENOMIC DNA]</scope>
    <source>
        <strain evidence="16 17">DSM 16230</strain>
    </source>
</reference>